<feature type="region of interest" description="Disordered" evidence="4">
    <location>
        <begin position="873"/>
        <end position="936"/>
    </location>
</feature>
<feature type="compositionally biased region" description="Low complexity" evidence="4">
    <location>
        <begin position="1071"/>
        <end position="1081"/>
    </location>
</feature>
<dbReference type="SMART" id="SM01014">
    <property type="entry name" value="ARID"/>
    <property type="match status" value="1"/>
</dbReference>
<feature type="compositionally biased region" description="Basic and acidic residues" evidence="4">
    <location>
        <begin position="909"/>
        <end position="920"/>
    </location>
</feature>
<accession>A0A498LKR3</accession>
<dbReference type="PROSITE" id="PS51011">
    <property type="entry name" value="ARID"/>
    <property type="match status" value="1"/>
</dbReference>
<dbReference type="SUPFAM" id="SSF46774">
    <property type="entry name" value="ARID-like"/>
    <property type="match status" value="1"/>
</dbReference>
<feature type="region of interest" description="Disordered" evidence="4">
    <location>
        <begin position="1132"/>
        <end position="1191"/>
    </location>
</feature>
<feature type="region of interest" description="Disordered" evidence="4">
    <location>
        <begin position="483"/>
        <end position="569"/>
    </location>
</feature>
<evidence type="ECO:0000256" key="2">
    <source>
        <dbReference type="ARBA" id="ARBA00023163"/>
    </source>
</evidence>
<feature type="region of interest" description="Disordered" evidence="4">
    <location>
        <begin position="233"/>
        <end position="279"/>
    </location>
</feature>
<dbReference type="InterPro" id="IPR051232">
    <property type="entry name" value="ARID/SWI1_ChromRemod"/>
</dbReference>
<evidence type="ECO:0000256" key="3">
    <source>
        <dbReference type="ARBA" id="ARBA00023242"/>
    </source>
</evidence>
<feature type="compositionally biased region" description="Basic and acidic residues" evidence="4">
    <location>
        <begin position="130"/>
        <end position="156"/>
    </location>
</feature>
<reference evidence="6 7" key="1">
    <citation type="submission" date="2018-03" db="EMBL/GenBank/DDBJ databases">
        <title>Draft genome sequence of Rohu Carp (Labeo rohita).</title>
        <authorList>
            <person name="Das P."/>
            <person name="Kushwaha B."/>
            <person name="Joshi C.G."/>
            <person name="Kumar D."/>
            <person name="Nagpure N.S."/>
            <person name="Sahoo L."/>
            <person name="Das S.P."/>
            <person name="Bit A."/>
            <person name="Patnaik S."/>
            <person name="Meher P.K."/>
            <person name="Jayasankar P."/>
            <person name="Koringa P.G."/>
            <person name="Patel N.V."/>
            <person name="Hinsu A.T."/>
            <person name="Kumar R."/>
            <person name="Pandey M."/>
            <person name="Agarwal S."/>
            <person name="Srivastava S."/>
            <person name="Singh M."/>
            <person name="Iquebal M.A."/>
            <person name="Jaiswal S."/>
            <person name="Angadi U.B."/>
            <person name="Kumar N."/>
            <person name="Raza M."/>
            <person name="Shah T.M."/>
            <person name="Rai A."/>
            <person name="Jena J.K."/>
        </authorList>
    </citation>
    <scope>NUCLEOTIDE SEQUENCE [LARGE SCALE GENOMIC DNA]</scope>
    <source>
        <strain evidence="6">DASCIFA01</strain>
        <tissue evidence="6">Testis</tissue>
    </source>
</reference>
<dbReference type="InterPro" id="IPR036431">
    <property type="entry name" value="ARID_dom_sf"/>
</dbReference>
<dbReference type="GO" id="GO:0005634">
    <property type="term" value="C:nucleus"/>
    <property type="evidence" value="ECO:0007669"/>
    <property type="project" value="TreeGrafter"/>
</dbReference>
<feature type="region of interest" description="Disordered" evidence="4">
    <location>
        <begin position="110"/>
        <end position="156"/>
    </location>
</feature>
<dbReference type="EMBL" id="QBIY01013305">
    <property type="protein sequence ID" value="RXN08601.1"/>
    <property type="molecule type" value="Genomic_DNA"/>
</dbReference>
<dbReference type="InterPro" id="IPR001606">
    <property type="entry name" value="ARID_dom"/>
</dbReference>
<feature type="region of interest" description="Disordered" evidence="4">
    <location>
        <begin position="814"/>
        <end position="837"/>
    </location>
</feature>
<feature type="compositionally biased region" description="Basic and acidic residues" evidence="4">
    <location>
        <begin position="253"/>
        <end position="279"/>
    </location>
</feature>
<proteinExistence type="predicted"/>
<keyword evidence="7" id="KW-1185">Reference proteome</keyword>
<feature type="domain" description="ARID" evidence="5">
    <location>
        <begin position="628"/>
        <end position="720"/>
    </location>
</feature>
<evidence type="ECO:0000259" key="5">
    <source>
        <dbReference type="PROSITE" id="PS51011"/>
    </source>
</evidence>
<feature type="region of interest" description="Disordered" evidence="4">
    <location>
        <begin position="1046"/>
        <end position="1107"/>
    </location>
</feature>
<gene>
    <name evidence="6" type="ORF">ROHU_035332</name>
</gene>
<feature type="compositionally biased region" description="Basic and acidic residues" evidence="4">
    <location>
        <begin position="7"/>
        <end position="33"/>
    </location>
</feature>
<keyword evidence="1" id="KW-0805">Transcription regulation</keyword>
<evidence type="ECO:0000256" key="1">
    <source>
        <dbReference type="ARBA" id="ARBA00023015"/>
    </source>
</evidence>
<dbReference type="AlphaFoldDB" id="A0A498LKR3"/>
<organism evidence="6 7">
    <name type="scientific">Labeo rohita</name>
    <name type="common">Indian major carp</name>
    <name type="synonym">Cyprinus rohita</name>
    <dbReference type="NCBI Taxonomy" id="84645"/>
    <lineage>
        <taxon>Eukaryota</taxon>
        <taxon>Metazoa</taxon>
        <taxon>Chordata</taxon>
        <taxon>Craniata</taxon>
        <taxon>Vertebrata</taxon>
        <taxon>Euteleostomi</taxon>
        <taxon>Actinopterygii</taxon>
        <taxon>Neopterygii</taxon>
        <taxon>Teleostei</taxon>
        <taxon>Ostariophysi</taxon>
        <taxon>Cypriniformes</taxon>
        <taxon>Cyprinidae</taxon>
        <taxon>Labeoninae</taxon>
        <taxon>Labeonini</taxon>
        <taxon>Labeo</taxon>
    </lineage>
</organism>
<feature type="compositionally biased region" description="Basic and acidic residues" evidence="4">
    <location>
        <begin position="490"/>
        <end position="540"/>
    </location>
</feature>
<sequence>MEEQEDEKIQDGNIMEEHESERQKNEQDGKTVEKCEEEYKCEKEFDGEMMEEYGSEEKQDGKIVDSFDNEKAQDKKCMETSETEKIQYAKMMEECGQENEQNWKIAENYEEEHESDKEQAGEIMEEQEDEKIQDGNIMEEHESERQKNEQDGKTVEKCEEEYKCEKEFDGEMMEEYGSEEKQDGKIVDSFDNEKAQDKKCMETSETEKIQYAKMMEECGQENEQNWKIAENYEEEHESDKEQAGEIMEEQEDEKIQDGNIMEEHESERQKNEQDGKTVEKCEEEYKCEKEFDGEMMEEYGSEEKQDGKIVDSFDNEKAQDKKCMETSETEKIQYAKMMEECGQENEQNWKIAEKCEEEHESEKEQAGEIMEEHEIGSQENEHAVKTVEKCEEYKSEKEMEEHVWKEKQDEKIMDAFDGDKGRDETSIEVFEAEKLQYATKMEEHESMNWKITEDYDSEKIRNGDREEHEIEKEGRKVVEVFETENTQDVKGMEACEQEKVQDGKNVDERESKKEDDGEKQEGRRLEKDQDCKIGESEKIQYENILGEFESENKQDSMTENQQQDKLNQDNERMPHMDVDKAVNVTVLRTEESNTEIIKRDEATEERVKEISMMEQDCPQEKRSEQGEEMTEESFLKDLYLFMKQRDTPIERIPHLGFKQIDMFLMYKTVKELGGYQQVTAQQLWKKVYNILGGNPRSTSAATCTRRHYEKLLLPFECHQNGYRDDIVFRTPRSQKRFHPSSYSDYSEHEYPRNGKRADFRHLPAFPQPSPSPLFTEHQRQIFSMPLNVAPYFPHGSTSLPNYMALRESAVPHLSLSPSQDLPRPPPSYLGTPSVEVQSCKQPLDRLRHLAKEYKSSAGWEEPLNLSRKENRLDTLSDTPSSFSPPSKKPKFLNEASPLYPPRGLTSEEGAEKGETEDKTSLGEGGAGSVQAGPSPVSADIIDLTSSSTANPVPRRASPPSVNLFNRRMNYSEALAMKAREREPHADWLKEESSGAPKLGIVNRSNPFGPPPVDPNGNMEIQIPLKLLQELIRRGLLSNPAFMASSHASQLPTKAEAQPEHKFHVRSRSETSESSTTGEEPTNLSLKSPLRNLSDATPPENGMKKFRLFGGNGIPAESKLQMINSFHVNSSDVPRPFQPKQGQASKHQESMIPRLPSYSEDSPLSLTMKPGRKSEKVMGTSNGVAKEISTSPPSIQVTSENLKLLLASLPYRLERGQTF</sequence>
<keyword evidence="2" id="KW-0804">Transcription</keyword>
<dbReference type="PANTHER" id="PTHR13964">
    <property type="entry name" value="RBP-RELATED"/>
    <property type="match status" value="1"/>
</dbReference>
<name>A0A498LKR3_LABRO</name>
<dbReference type="GO" id="GO:0000976">
    <property type="term" value="F:transcription cis-regulatory region binding"/>
    <property type="evidence" value="ECO:0007669"/>
    <property type="project" value="TreeGrafter"/>
</dbReference>
<evidence type="ECO:0000313" key="6">
    <source>
        <dbReference type="EMBL" id="RXN08601.1"/>
    </source>
</evidence>
<dbReference type="Pfam" id="PF01388">
    <property type="entry name" value="ARID"/>
    <property type="match status" value="1"/>
</dbReference>
<dbReference type="Proteomes" id="UP000290572">
    <property type="component" value="Unassembled WGS sequence"/>
</dbReference>
<feature type="compositionally biased region" description="Polar residues" evidence="4">
    <location>
        <begin position="1178"/>
        <end position="1191"/>
    </location>
</feature>
<feature type="region of interest" description="Disordered" evidence="4">
    <location>
        <begin position="1"/>
        <end position="33"/>
    </location>
</feature>
<evidence type="ECO:0000256" key="4">
    <source>
        <dbReference type="SAM" id="MobiDB-lite"/>
    </source>
</evidence>
<feature type="region of interest" description="Disordered" evidence="4">
    <location>
        <begin position="610"/>
        <end position="629"/>
    </location>
</feature>
<dbReference type="GO" id="GO:0006357">
    <property type="term" value="P:regulation of transcription by RNA polymerase II"/>
    <property type="evidence" value="ECO:0007669"/>
    <property type="project" value="TreeGrafter"/>
</dbReference>
<feature type="compositionally biased region" description="Basic and acidic residues" evidence="4">
    <location>
        <begin position="1056"/>
        <end position="1070"/>
    </location>
</feature>
<evidence type="ECO:0000313" key="7">
    <source>
        <dbReference type="Proteomes" id="UP000290572"/>
    </source>
</evidence>
<dbReference type="SMART" id="SM00501">
    <property type="entry name" value="BRIGHT"/>
    <property type="match status" value="1"/>
</dbReference>
<comment type="caution">
    <text evidence="6">The sequence shown here is derived from an EMBL/GenBank/DDBJ whole genome shotgun (WGS) entry which is preliminary data.</text>
</comment>
<keyword evidence="3" id="KW-0539">Nucleus</keyword>
<protein>
    <submittedName>
        <fullName evidence="6">AT-rich interactive domain-containing 3A-like protein</fullName>
    </submittedName>
</protein>
<dbReference type="STRING" id="84645.A0A498LKR3"/>
<feature type="region of interest" description="Disordered" evidence="4">
    <location>
        <begin position="355"/>
        <end position="385"/>
    </location>
</feature>
<dbReference type="CDD" id="cd16869">
    <property type="entry name" value="ARID_ARID5"/>
    <property type="match status" value="1"/>
</dbReference>
<dbReference type="PANTHER" id="PTHR13964:SF25">
    <property type="entry name" value="AT-RICH INTERACTIVE DOMAIN-CONTAINING PROTEIN 5A"/>
    <property type="match status" value="1"/>
</dbReference>
<dbReference type="Gene3D" id="1.10.150.60">
    <property type="entry name" value="ARID DNA-binding domain"/>
    <property type="match status" value="1"/>
</dbReference>